<name>A0ABQ7CJA0_BRACR</name>
<comment type="caution">
    <text evidence="2">The sequence shown here is derived from an EMBL/GenBank/DDBJ whole genome shotgun (WGS) entry which is preliminary data.</text>
</comment>
<keyword evidence="3" id="KW-1185">Reference proteome</keyword>
<evidence type="ECO:0000256" key="1">
    <source>
        <dbReference type="SAM" id="MobiDB-lite"/>
    </source>
</evidence>
<dbReference type="Proteomes" id="UP000266723">
    <property type="component" value="Unassembled WGS sequence"/>
</dbReference>
<reference evidence="2 3" key="1">
    <citation type="journal article" date="2020" name="BMC Genomics">
        <title>Intraspecific diversification of the crop wild relative Brassica cretica Lam. using demographic model selection.</title>
        <authorList>
            <person name="Kioukis A."/>
            <person name="Michalopoulou V.A."/>
            <person name="Briers L."/>
            <person name="Pirintsos S."/>
            <person name="Studholme D.J."/>
            <person name="Pavlidis P."/>
            <person name="Sarris P.F."/>
        </authorList>
    </citation>
    <scope>NUCLEOTIDE SEQUENCE [LARGE SCALE GENOMIC DNA]</scope>
    <source>
        <strain evidence="3">cv. PFS-1207/04</strain>
    </source>
</reference>
<evidence type="ECO:0000313" key="3">
    <source>
        <dbReference type="Proteomes" id="UP000266723"/>
    </source>
</evidence>
<sequence>MQSISRLLPFSRGALRRELLFLKALVVLNGEQVYYVGVTEARFRHLGVVKWTKKIGVSPSPPCGALQRRPPYKRETEKSCRLFPPRAP</sequence>
<accession>A0ABQ7CJA0</accession>
<gene>
    <name evidence="2" type="ORF">DY000_02000796</name>
</gene>
<evidence type="ECO:0000313" key="2">
    <source>
        <dbReference type="EMBL" id="KAF3551263.1"/>
    </source>
</evidence>
<dbReference type="EMBL" id="QGKV02000832">
    <property type="protein sequence ID" value="KAF3551263.1"/>
    <property type="molecule type" value="Genomic_DNA"/>
</dbReference>
<proteinExistence type="predicted"/>
<feature type="region of interest" description="Disordered" evidence="1">
    <location>
        <begin position="62"/>
        <end position="88"/>
    </location>
</feature>
<organism evidence="2 3">
    <name type="scientific">Brassica cretica</name>
    <name type="common">Mustard</name>
    <dbReference type="NCBI Taxonomy" id="69181"/>
    <lineage>
        <taxon>Eukaryota</taxon>
        <taxon>Viridiplantae</taxon>
        <taxon>Streptophyta</taxon>
        <taxon>Embryophyta</taxon>
        <taxon>Tracheophyta</taxon>
        <taxon>Spermatophyta</taxon>
        <taxon>Magnoliopsida</taxon>
        <taxon>eudicotyledons</taxon>
        <taxon>Gunneridae</taxon>
        <taxon>Pentapetalae</taxon>
        <taxon>rosids</taxon>
        <taxon>malvids</taxon>
        <taxon>Brassicales</taxon>
        <taxon>Brassicaceae</taxon>
        <taxon>Brassiceae</taxon>
        <taxon>Brassica</taxon>
    </lineage>
</organism>
<protein>
    <submittedName>
        <fullName evidence="2">Uncharacterized protein</fullName>
    </submittedName>
</protein>